<proteinExistence type="predicted"/>
<dbReference type="Proteomes" id="UP000013523">
    <property type="component" value="Chromosome"/>
</dbReference>
<organism evidence="1 2">
    <name type="scientific">Clostridium pasteurianum BC1</name>
    <dbReference type="NCBI Taxonomy" id="86416"/>
    <lineage>
        <taxon>Bacteria</taxon>
        <taxon>Bacillati</taxon>
        <taxon>Bacillota</taxon>
        <taxon>Clostridia</taxon>
        <taxon>Eubacteriales</taxon>
        <taxon>Clostridiaceae</taxon>
        <taxon>Clostridium</taxon>
    </lineage>
</organism>
<gene>
    <name evidence="1" type="ORF">Clopa_1856</name>
</gene>
<reference evidence="1 2" key="1">
    <citation type="submission" date="2012-01" db="EMBL/GenBank/DDBJ databases">
        <title>Complete sequence of chromosome of Clostridium pasteurianum BC1.</title>
        <authorList>
            <consortium name="US DOE Joint Genome Institute"/>
            <person name="Lucas S."/>
            <person name="Han J."/>
            <person name="Lapidus A."/>
            <person name="Cheng J.-F."/>
            <person name="Goodwin L."/>
            <person name="Pitluck S."/>
            <person name="Peters L."/>
            <person name="Mikhailova N."/>
            <person name="Teshima H."/>
            <person name="Detter J.C."/>
            <person name="Han C."/>
            <person name="Tapia R."/>
            <person name="Land M."/>
            <person name="Hauser L."/>
            <person name="Kyrpides N."/>
            <person name="Ivanova N."/>
            <person name="Pagani I."/>
            <person name="Dunn J."/>
            <person name="Taghavi S."/>
            <person name="Francis A."/>
            <person name="van der Lelie D."/>
            <person name="Woyke T."/>
        </authorList>
    </citation>
    <scope>NUCLEOTIDE SEQUENCE [LARGE SCALE GENOMIC DNA]</scope>
    <source>
        <strain evidence="1 2">BC1</strain>
    </source>
</reference>
<dbReference type="EMBL" id="CP003261">
    <property type="protein sequence ID" value="AGK96757.1"/>
    <property type="molecule type" value="Genomic_DNA"/>
</dbReference>
<evidence type="ECO:0000313" key="1">
    <source>
        <dbReference type="EMBL" id="AGK96757.1"/>
    </source>
</evidence>
<dbReference type="HOGENOM" id="CLU_2286628_0_0_9"/>
<dbReference type="AlphaFoldDB" id="R4K0Y9"/>
<evidence type="ECO:0008006" key="3">
    <source>
        <dbReference type="Google" id="ProtNLM"/>
    </source>
</evidence>
<dbReference type="KEGG" id="cpas:Clopa_1856"/>
<sequence length="101" mass="11784">MFDDVIQEDVLLEMKYVYDYVKIETAFPKYATKKALQKYSSPTLLFAAENDVFFPSKLIVPRSEQIFSNLTKTVILQNSSHMQNNANINKILTEIEYFFSN</sequence>
<dbReference type="PATRIC" id="fig|86416.3.peg.1830"/>
<dbReference type="InterPro" id="IPR029058">
    <property type="entry name" value="AB_hydrolase_fold"/>
</dbReference>
<name>R4K0Y9_CLOPA</name>
<dbReference type="SUPFAM" id="SSF53474">
    <property type="entry name" value="alpha/beta-Hydrolases"/>
    <property type="match status" value="1"/>
</dbReference>
<evidence type="ECO:0000313" key="2">
    <source>
        <dbReference type="Proteomes" id="UP000013523"/>
    </source>
</evidence>
<protein>
    <recommendedName>
        <fullName evidence="3">Hydrolase or acyltransferase of alpha/beta superfamily</fullName>
    </recommendedName>
</protein>
<accession>R4K0Y9</accession>
<keyword evidence="2" id="KW-1185">Reference proteome</keyword>
<dbReference type="RefSeq" id="WP_015615075.1">
    <property type="nucleotide sequence ID" value="NC_021182.1"/>
</dbReference>